<evidence type="ECO:0000313" key="4">
    <source>
        <dbReference type="EMBL" id="KRP34022.1"/>
    </source>
</evidence>
<dbReference type="GO" id="GO:0000287">
    <property type="term" value="F:magnesium ion binding"/>
    <property type="evidence" value="ECO:0007669"/>
    <property type="project" value="TreeGrafter"/>
</dbReference>
<dbReference type="PANTHER" id="PTHR46494">
    <property type="entry name" value="CORA FAMILY METAL ION TRANSPORTER (EUROFUNG)"/>
    <property type="match status" value="1"/>
</dbReference>
<dbReference type="InterPro" id="IPR045861">
    <property type="entry name" value="CorA_cytoplasmic_dom"/>
</dbReference>
<gene>
    <name evidence="4" type="ORF">ABS33_02415</name>
</gene>
<comment type="subcellular location">
    <subcellularLocation>
        <location evidence="1">Cell membrane</location>
        <topology evidence="1">Multi-pass membrane protein</topology>
    </subcellularLocation>
</comment>
<proteinExistence type="predicted"/>
<accession>A0A0R2XDG5</accession>
<sequence>MEALRLARADKGLILWIDLTHPTPEETKSVLELLFEFHPLAIEDCVTLSELPKIEDYEDHLFMIMHSVAITSEKTLKISELNLFLGKEFLVTYHREPIPGVTTLKERLVKGTAQQARGADRLAHQILDQVADSYLPVVEVLTEDMEEVEEKALSGVRREDLSKRILRARRRLSSLRQALRPQREVISRLARGESKLIRALMLPYFRDVQDALARVDDRLQGCNDRMMVAFDVYTNRSAHEANEGIKVLTALTAVTIPPVVIGSWYG</sequence>
<keyword evidence="3" id="KW-1003">Cell membrane</keyword>
<evidence type="ECO:0000256" key="2">
    <source>
        <dbReference type="ARBA" id="ARBA00022448"/>
    </source>
</evidence>
<reference evidence="4 5" key="1">
    <citation type="submission" date="2015-10" db="EMBL/GenBank/DDBJ databases">
        <title>Metagenome-Assembled Genomes uncover a global brackish microbiome.</title>
        <authorList>
            <person name="Hugerth L.W."/>
            <person name="Larsson J."/>
            <person name="Alneberg J."/>
            <person name="Lindh M.V."/>
            <person name="Legrand C."/>
            <person name="Pinhassi J."/>
            <person name="Andersson A.F."/>
        </authorList>
    </citation>
    <scope>NUCLEOTIDE SEQUENCE [LARGE SCALE GENOMIC DNA]</scope>
    <source>
        <strain evidence="4">BACL9 MAG-120924-bin69</strain>
    </source>
</reference>
<dbReference type="EMBL" id="LIDN01000052">
    <property type="protein sequence ID" value="KRP34022.1"/>
    <property type="molecule type" value="Genomic_DNA"/>
</dbReference>
<dbReference type="GO" id="GO:0015087">
    <property type="term" value="F:cobalt ion transmembrane transporter activity"/>
    <property type="evidence" value="ECO:0007669"/>
    <property type="project" value="TreeGrafter"/>
</dbReference>
<dbReference type="Pfam" id="PF01544">
    <property type="entry name" value="CorA"/>
    <property type="match status" value="1"/>
</dbReference>
<dbReference type="SUPFAM" id="SSF143865">
    <property type="entry name" value="CorA soluble domain-like"/>
    <property type="match status" value="1"/>
</dbReference>
<dbReference type="GO" id="GO:0015095">
    <property type="term" value="F:magnesium ion transmembrane transporter activity"/>
    <property type="evidence" value="ECO:0007669"/>
    <property type="project" value="TreeGrafter"/>
</dbReference>
<dbReference type="Gene3D" id="3.30.460.20">
    <property type="entry name" value="CorA soluble domain-like"/>
    <property type="match status" value="1"/>
</dbReference>
<keyword evidence="2" id="KW-0813">Transport</keyword>
<evidence type="ECO:0000256" key="3">
    <source>
        <dbReference type="ARBA" id="ARBA00022475"/>
    </source>
</evidence>
<protein>
    <submittedName>
        <fullName evidence="4">Magnesium transporter</fullName>
    </submittedName>
</protein>
<keyword evidence="3" id="KW-0472">Membrane</keyword>
<dbReference type="Gene3D" id="1.20.58.340">
    <property type="entry name" value="Magnesium transport protein CorA, transmembrane region"/>
    <property type="match status" value="1"/>
</dbReference>
<evidence type="ECO:0000256" key="1">
    <source>
        <dbReference type="ARBA" id="ARBA00004651"/>
    </source>
</evidence>
<dbReference type="CDD" id="cd12822">
    <property type="entry name" value="TmCorA-like"/>
    <property type="match status" value="1"/>
</dbReference>
<name>A0A0R2XDG5_9BACT</name>
<dbReference type="PANTHER" id="PTHR46494:SF1">
    <property type="entry name" value="CORA FAMILY METAL ION TRANSPORTER (EUROFUNG)"/>
    <property type="match status" value="1"/>
</dbReference>
<dbReference type="AlphaFoldDB" id="A0A0R2XDG5"/>
<feature type="non-terminal residue" evidence="4">
    <location>
        <position position="266"/>
    </location>
</feature>
<dbReference type="GO" id="GO:0005886">
    <property type="term" value="C:plasma membrane"/>
    <property type="evidence" value="ECO:0007669"/>
    <property type="project" value="UniProtKB-SubCell"/>
</dbReference>
<evidence type="ECO:0000313" key="5">
    <source>
        <dbReference type="Proteomes" id="UP000051220"/>
    </source>
</evidence>
<comment type="caution">
    <text evidence="4">The sequence shown here is derived from an EMBL/GenBank/DDBJ whole genome shotgun (WGS) entry which is preliminary data.</text>
</comment>
<organism evidence="4 5">
    <name type="scientific">Verrucomicrobia subdivision 6 bacterium BACL9 MAG-120924-bin69</name>
    <dbReference type="NCBI Taxonomy" id="1655635"/>
    <lineage>
        <taxon>Bacteria</taxon>
        <taxon>Pseudomonadati</taxon>
        <taxon>Verrucomicrobiota</taxon>
        <taxon>Verrucomicrobiia</taxon>
        <taxon>Verrucomicrobiales</taxon>
        <taxon>Verrucomicrobia subdivision 6</taxon>
    </lineage>
</organism>
<dbReference type="Proteomes" id="UP000051220">
    <property type="component" value="Unassembled WGS sequence"/>
</dbReference>
<dbReference type="InterPro" id="IPR002523">
    <property type="entry name" value="MgTranspt_CorA/ZnTranspt_ZntB"/>
</dbReference>
<dbReference type="GO" id="GO:0050897">
    <property type="term" value="F:cobalt ion binding"/>
    <property type="evidence" value="ECO:0007669"/>
    <property type="project" value="TreeGrafter"/>
</dbReference>